<dbReference type="InterPro" id="IPR036812">
    <property type="entry name" value="NAD(P)_OxRdtase_dom_sf"/>
</dbReference>
<dbReference type="SUPFAM" id="SSF51430">
    <property type="entry name" value="NAD(P)-linked oxidoreductase"/>
    <property type="match status" value="1"/>
</dbReference>
<feature type="compositionally biased region" description="Polar residues" evidence="1">
    <location>
        <begin position="42"/>
        <end position="53"/>
    </location>
</feature>
<accession>A0A7S0T2J0</accession>
<evidence type="ECO:0008006" key="3">
    <source>
        <dbReference type="Google" id="ProtNLM"/>
    </source>
</evidence>
<protein>
    <recommendedName>
        <fullName evidence="3">NADP-dependent oxidoreductase domain-containing protein</fullName>
    </recommendedName>
</protein>
<evidence type="ECO:0000256" key="1">
    <source>
        <dbReference type="SAM" id="MobiDB-lite"/>
    </source>
</evidence>
<dbReference type="AlphaFoldDB" id="A0A7S0T2J0"/>
<sequence length="328" mass="35092">MASLVGAAPQRNHPRPRAPSSRASSGKASPASRPHQLPPELNATNSKLRTTSGRPVRSVGLGGNRHVKQSADLVSTAHDLHGVNYFFAYSLNDDEYGGFLDGLQLLCADPVVRADLFIAVGTMNFRSTEAISAHVARCLRRLGTDYLDAFFLEYVQRGSDEGAAVDALRWMRGEGGLVMDATKSDDGGGAARASARAGGGGVTGPVRFLGCSTHDRDVGLRLLQSERHGGAGRSGKEGEGGEECLVDLLMARYNMAHIRAEEELFPAALARDIPVVAFTSTRWGSLETGHPQWTHHPPPTVADCVRFASHPDAVQVALRSTHTLDRLP</sequence>
<gene>
    <name evidence="2" type="ORF">MANT1106_LOCUS22633</name>
</gene>
<evidence type="ECO:0000313" key="2">
    <source>
        <dbReference type="EMBL" id="CAD8723417.1"/>
    </source>
</evidence>
<name>A0A7S0T2J0_9CHLO</name>
<dbReference type="Gene3D" id="3.20.20.100">
    <property type="entry name" value="NADP-dependent oxidoreductase domain"/>
    <property type="match status" value="1"/>
</dbReference>
<feature type="region of interest" description="Disordered" evidence="1">
    <location>
        <begin position="1"/>
        <end position="63"/>
    </location>
</feature>
<reference evidence="2" key="1">
    <citation type="submission" date="2021-01" db="EMBL/GenBank/DDBJ databases">
        <authorList>
            <person name="Corre E."/>
            <person name="Pelletier E."/>
            <person name="Niang G."/>
            <person name="Scheremetjew M."/>
            <person name="Finn R."/>
            <person name="Kale V."/>
            <person name="Holt S."/>
            <person name="Cochrane G."/>
            <person name="Meng A."/>
            <person name="Brown T."/>
            <person name="Cohen L."/>
        </authorList>
    </citation>
    <scope>NUCLEOTIDE SEQUENCE</scope>
    <source>
        <strain evidence="2">SL-175</strain>
    </source>
</reference>
<feature type="compositionally biased region" description="Low complexity" evidence="1">
    <location>
        <begin position="18"/>
        <end position="34"/>
    </location>
</feature>
<proteinExistence type="predicted"/>
<organism evidence="2">
    <name type="scientific">Mantoniella antarctica</name>
    <dbReference type="NCBI Taxonomy" id="81844"/>
    <lineage>
        <taxon>Eukaryota</taxon>
        <taxon>Viridiplantae</taxon>
        <taxon>Chlorophyta</taxon>
        <taxon>Mamiellophyceae</taxon>
        <taxon>Mamiellales</taxon>
        <taxon>Mamiellaceae</taxon>
        <taxon>Mantoniella</taxon>
    </lineage>
</organism>
<dbReference type="EMBL" id="HBFC01038129">
    <property type="protein sequence ID" value="CAD8723417.1"/>
    <property type="molecule type" value="Transcribed_RNA"/>
</dbReference>